<evidence type="ECO:0000259" key="12">
    <source>
        <dbReference type="PROSITE" id="PS50850"/>
    </source>
</evidence>
<evidence type="ECO:0000256" key="3">
    <source>
        <dbReference type="ARBA" id="ARBA00010992"/>
    </source>
</evidence>
<dbReference type="EMBL" id="BDGU01000175">
    <property type="protein sequence ID" value="GAW04071.1"/>
    <property type="molecule type" value="Genomic_DNA"/>
</dbReference>
<feature type="transmembrane region" description="Helical" evidence="11">
    <location>
        <begin position="368"/>
        <end position="390"/>
    </location>
</feature>
<comment type="caution">
    <text evidence="13">The sequence shown here is derived from an EMBL/GenBank/DDBJ whole genome shotgun (WGS) entry which is preliminary data.</text>
</comment>
<dbReference type="InterPro" id="IPR029752">
    <property type="entry name" value="D-isomer_DH_CS1"/>
</dbReference>
<dbReference type="InterPro" id="IPR020843">
    <property type="entry name" value="ER"/>
</dbReference>
<keyword evidence="10 11" id="KW-0472">Membrane</keyword>
<feature type="transmembrane region" description="Helical" evidence="11">
    <location>
        <begin position="402"/>
        <end position="428"/>
    </location>
</feature>
<dbReference type="Gene3D" id="3.40.50.720">
    <property type="entry name" value="NAD(P)-binding Rossmann-like Domain"/>
    <property type="match status" value="1"/>
</dbReference>
<evidence type="ECO:0000256" key="9">
    <source>
        <dbReference type="ARBA" id="ARBA00023002"/>
    </source>
</evidence>
<dbReference type="PROSITE" id="PS00216">
    <property type="entry name" value="SUGAR_TRANSPORT_1"/>
    <property type="match status" value="1"/>
</dbReference>
<dbReference type="PANTHER" id="PTHR48022:SF52">
    <property type="entry name" value="SUGAR TRANSPORTER, PUTATIVE-RELATED"/>
    <property type="match status" value="1"/>
</dbReference>
<dbReference type="Pfam" id="PF00107">
    <property type="entry name" value="ADH_zinc_N"/>
    <property type="match status" value="1"/>
</dbReference>
<feature type="transmembrane region" description="Helical" evidence="11">
    <location>
        <begin position="302"/>
        <end position="320"/>
    </location>
</feature>
<feature type="transmembrane region" description="Helical" evidence="11">
    <location>
        <begin position="92"/>
        <end position="110"/>
    </location>
</feature>
<evidence type="ECO:0000256" key="8">
    <source>
        <dbReference type="ARBA" id="ARBA00022989"/>
    </source>
</evidence>
<dbReference type="PANTHER" id="PTHR48022">
    <property type="entry name" value="PLASTIDIC GLUCOSE TRANSPORTER 4"/>
    <property type="match status" value="1"/>
</dbReference>
<dbReference type="AlphaFoldDB" id="A0A1Q3EA82"/>
<dbReference type="SUPFAM" id="SSF50129">
    <property type="entry name" value="GroES-like"/>
    <property type="match status" value="1"/>
</dbReference>
<dbReference type="PROSITE" id="PS00059">
    <property type="entry name" value="ADH_ZINC"/>
    <property type="match status" value="1"/>
</dbReference>
<dbReference type="InterPro" id="IPR005828">
    <property type="entry name" value="MFS_sugar_transport-like"/>
</dbReference>
<keyword evidence="7" id="KW-0862">Zinc</keyword>
<evidence type="ECO:0000313" key="13">
    <source>
        <dbReference type="EMBL" id="GAW04071.1"/>
    </source>
</evidence>
<feature type="transmembrane region" description="Helical" evidence="11">
    <location>
        <begin position="469"/>
        <end position="488"/>
    </location>
</feature>
<dbReference type="PROSITE" id="PS00065">
    <property type="entry name" value="D_2_HYDROXYACID_DH_1"/>
    <property type="match status" value="1"/>
</dbReference>
<keyword evidence="4" id="KW-0813">Transport</keyword>
<dbReference type="GO" id="GO:0008270">
    <property type="term" value="F:zinc ion binding"/>
    <property type="evidence" value="ECO:0007669"/>
    <property type="project" value="InterPro"/>
</dbReference>
<dbReference type="PROSITE" id="PS50850">
    <property type="entry name" value="MFS"/>
    <property type="match status" value="1"/>
</dbReference>
<keyword evidence="9" id="KW-0560">Oxidoreductase</keyword>
<dbReference type="FunFam" id="1.20.1250.20:FF:000134">
    <property type="entry name" value="MFS sugar transporter protein"/>
    <property type="match status" value="1"/>
</dbReference>
<dbReference type="InterPro" id="IPR036291">
    <property type="entry name" value="NAD(P)-bd_dom_sf"/>
</dbReference>
<dbReference type="SMART" id="SM00829">
    <property type="entry name" value="PKS_ER"/>
    <property type="match status" value="1"/>
</dbReference>
<dbReference type="GO" id="GO:0016616">
    <property type="term" value="F:oxidoreductase activity, acting on the CH-OH group of donors, NAD or NADP as acceptor"/>
    <property type="evidence" value="ECO:0007669"/>
    <property type="project" value="InterPro"/>
</dbReference>
<keyword evidence="14" id="KW-1185">Reference proteome</keyword>
<evidence type="ECO:0000256" key="1">
    <source>
        <dbReference type="ARBA" id="ARBA00001947"/>
    </source>
</evidence>
<organism evidence="13 14">
    <name type="scientific">Lentinula edodes</name>
    <name type="common">Shiitake mushroom</name>
    <name type="synonym">Lentinus edodes</name>
    <dbReference type="NCBI Taxonomy" id="5353"/>
    <lineage>
        <taxon>Eukaryota</taxon>
        <taxon>Fungi</taxon>
        <taxon>Dikarya</taxon>
        <taxon>Basidiomycota</taxon>
        <taxon>Agaricomycotina</taxon>
        <taxon>Agaricomycetes</taxon>
        <taxon>Agaricomycetidae</taxon>
        <taxon>Agaricales</taxon>
        <taxon>Marasmiineae</taxon>
        <taxon>Omphalotaceae</taxon>
        <taxon>Lentinula</taxon>
    </lineage>
</organism>
<dbReference type="Proteomes" id="UP000188533">
    <property type="component" value="Unassembled WGS sequence"/>
</dbReference>
<feature type="transmembrane region" description="Helical" evidence="11">
    <location>
        <begin position="340"/>
        <end position="361"/>
    </location>
</feature>
<dbReference type="STRING" id="5353.A0A1Q3EA82"/>
<dbReference type="SUPFAM" id="SSF51735">
    <property type="entry name" value="NAD(P)-binding Rossmann-fold domains"/>
    <property type="match status" value="1"/>
</dbReference>
<name>A0A1Q3EA82_LENED</name>
<reference evidence="13 14" key="1">
    <citation type="submission" date="2016-08" db="EMBL/GenBank/DDBJ databases">
        <authorList>
            <consortium name="Lentinula edodes genome sequencing consortium"/>
            <person name="Sakamoto Y."/>
            <person name="Nakade K."/>
            <person name="Sato S."/>
            <person name="Yoshida Y."/>
            <person name="Miyazaki K."/>
            <person name="Natsume S."/>
            <person name="Konno N."/>
        </authorList>
    </citation>
    <scope>NUCLEOTIDE SEQUENCE [LARGE SCALE GENOMIC DNA]</scope>
    <source>
        <strain evidence="13 14">NBRC 111202</strain>
    </source>
</reference>
<dbReference type="InterPro" id="IPR047109">
    <property type="entry name" value="CAD-like"/>
</dbReference>
<dbReference type="InterPro" id="IPR020846">
    <property type="entry name" value="MFS_dom"/>
</dbReference>
<reference evidence="13 14" key="2">
    <citation type="submission" date="2017-02" db="EMBL/GenBank/DDBJ databases">
        <title>A genome survey and senescence transcriptome analysis in Lentinula edodes.</title>
        <authorList>
            <person name="Sakamoto Y."/>
            <person name="Nakade K."/>
            <person name="Sato S."/>
            <person name="Yoshida Y."/>
            <person name="Miyazaki K."/>
            <person name="Natsume S."/>
            <person name="Konno N."/>
        </authorList>
    </citation>
    <scope>NUCLEOTIDE SEQUENCE [LARGE SCALE GENOMIC DNA]</scope>
    <source>
        <strain evidence="13 14">NBRC 111202</strain>
    </source>
</reference>
<comment type="similarity">
    <text evidence="3">Belongs to the major facilitator superfamily. Sugar transporter (TC 2.A.1.1) family.</text>
</comment>
<dbReference type="Gene3D" id="1.20.1250.20">
    <property type="entry name" value="MFS general substrate transporter like domains"/>
    <property type="match status" value="1"/>
</dbReference>
<evidence type="ECO:0000313" key="14">
    <source>
        <dbReference type="Proteomes" id="UP000188533"/>
    </source>
</evidence>
<evidence type="ECO:0000256" key="5">
    <source>
        <dbReference type="ARBA" id="ARBA00022692"/>
    </source>
</evidence>
<evidence type="ECO:0000256" key="7">
    <source>
        <dbReference type="ARBA" id="ARBA00022833"/>
    </source>
</evidence>
<dbReference type="GO" id="GO:0016020">
    <property type="term" value="C:membrane"/>
    <property type="evidence" value="ECO:0007669"/>
    <property type="project" value="UniProtKB-SubCell"/>
</dbReference>
<gene>
    <name evidence="13" type="ORF">LENED_005836</name>
</gene>
<feature type="transmembrane region" description="Helical" evidence="11">
    <location>
        <begin position="122"/>
        <end position="140"/>
    </location>
</feature>
<dbReference type="InterPro" id="IPR036259">
    <property type="entry name" value="MFS_trans_sf"/>
</dbReference>
<dbReference type="FunFam" id="3.40.50.720:FF:000022">
    <property type="entry name" value="Cinnamyl alcohol dehydrogenase"/>
    <property type="match status" value="1"/>
</dbReference>
<keyword evidence="8 11" id="KW-1133">Transmembrane helix</keyword>
<dbReference type="InterPro" id="IPR011032">
    <property type="entry name" value="GroES-like_sf"/>
</dbReference>
<dbReference type="Pfam" id="PF00083">
    <property type="entry name" value="Sugar_tr"/>
    <property type="match status" value="1"/>
</dbReference>
<evidence type="ECO:0000256" key="2">
    <source>
        <dbReference type="ARBA" id="ARBA00004141"/>
    </source>
</evidence>
<dbReference type="SUPFAM" id="SSF103473">
    <property type="entry name" value="MFS general substrate transporter"/>
    <property type="match status" value="1"/>
</dbReference>
<comment type="cofactor">
    <cofactor evidence="1">
        <name>Zn(2+)</name>
        <dbReference type="ChEBI" id="CHEBI:29105"/>
    </cofactor>
</comment>
<dbReference type="InterPro" id="IPR002328">
    <property type="entry name" value="ADH_Zn_CS"/>
</dbReference>
<keyword evidence="5 11" id="KW-0812">Transmembrane</keyword>
<dbReference type="GO" id="GO:0005351">
    <property type="term" value="F:carbohydrate:proton symporter activity"/>
    <property type="evidence" value="ECO:0007669"/>
    <property type="project" value="TreeGrafter"/>
</dbReference>
<dbReference type="CDD" id="cd05283">
    <property type="entry name" value="CAD1"/>
    <property type="match status" value="1"/>
</dbReference>
<keyword evidence="6" id="KW-0479">Metal-binding</keyword>
<dbReference type="Gene3D" id="3.90.180.10">
    <property type="entry name" value="Medium-chain alcohol dehydrogenases, catalytic domain"/>
    <property type="match status" value="1"/>
</dbReference>
<evidence type="ECO:0000256" key="6">
    <source>
        <dbReference type="ARBA" id="ARBA00022723"/>
    </source>
</evidence>
<evidence type="ECO:0000256" key="4">
    <source>
        <dbReference type="ARBA" id="ARBA00022448"/>
    </source>
</evidence>
<accession>A0A1Q3EA82</accession>
<dbReference type="InterPro" id="IPR005829">
    <property type="entry name" value="Sugar_transporter_CS"/>
</dbReference>
<protein>
    <submittedName>
        <fullName evidence="13">Nadp-dependent alcohol dehydrogenase</fullName>
    </submittedName>
</protein>
<feature type="transmembrane region" description="Helical" evidence="11">
    <location>
        <begin position="185"/>
        <end position="206"/>
    </location>
</feature>
<sequence>MNAQVLWDLLSIPFLPPFRPSKQNSYLNARIPWQNNVHRQWWRDHGMRKNVLSVVLLYSANFQLGYDETLFNSLLALPVWNRTFNDPSGSRLGLMAAYVSFGHMLTVPVIHMLVDNLGRKRAIFLGCIISTTGGFVCTFSRTEFMFNSGRFIIGIGQPISQFGTMCLINELVHPRLRGASSALNMSSFCVGGMATVWIAFFCLRWGNSDWQWRFVTLAQNLAPITLLMGLFVTPESPRWLISQGKHDEALRILAKYHANGNTEDELVQQEFHEIAAHIQQDIDAGNVHWRNLLQSAGNRRRMLVLTLAVSGTLVLGSGIARNYSTIVLKSIGIKDPARITAINGGLGFWFTIWTSAGALSADKVGRRTLYLGSTIGMLLSLCVITGLSALFETHTNNTPIAIGVLVSFFVFTAFHQAGWTALYSLYLIEILPFSIRGKALNWTNFIQASSVLSTNFLDPIALNAIQWKYYLVFIGLEVVYLGLVWLFFVETKGGTIEQASIIFDRGNSKPASPTVSEEHKDLAIPAIQRNSINTNRQKIERLYGRYMSVSSVRGCVRPSSSSWATTMGLESIQFCGSPCGEIVQKTFVHPELAADEVAVKVTHSGLCGTDLHFVTTDMVLGHEAIGIVHSIGSDVSAVKVGDRVGWGYPNWTCGKCEWCLRGEDNYCPNWKIYGLADLEQGGLSSVSVRKEQWLFKIPESMSSEDAAPLMCGGSTVWTPLVNHVKPYHRVGIVGIGGLGHLAIQFAAKMGVEVVVFSATESKRGEALQLGAKEFYLTQNIDDYSALGITKQIDRLIICTSAKLNLGLFYPILNAQAMIFPLTASDGELTVPYFATVRNGLHISGSVIATRFMQKKALEFAARNGVHVIVERFPMTLDGVQAAMARLRDGKMRYRAVLSWNNND</sequence>
<evidence type="ECO:0000256" key="11">
    <source>
        <dbReference type="SAM" id="Phobius"/>
    </source>
</evidence>
<dbReference type="InterPro" id="IPR013149">
    <property type="entry name" value="ADH-like_C"/>
</dbReference>
<evidence type="ECO:0000256" key="10">
    <source>
        <dbReference type="ARBA" id="ARBA00023136"/>
    </source>
</evidence>
<comment type="subcellular location">
    <subcellularLocation>
        <location evidence="2">Membrane</location>
        <topology evidence="2">Multi-pass membrane protein</topology>
    </subcellularLocation>
</comment>
<dbReference type="InterPro" id="IPR013154">
    <property type="entry name" value="ADH-like_N"/>
</dbReference>
<dbReference type="Pfam" id="PF08240">
    <property type="entry name" value="ADH_N"/>
    <property type="match status" value="1"/>
</dbReference>
<dbReference type="InterPro" id="IPR050360">
    <property type="entry name" value="MFS_Sugar_Transporters"/>
</dbReference>
<proteinExistence type="inferred from homology"/>
<feature type="domain" description="Major facilitator superfamily (MFS) profile" evidence="12">
    <location>
        <begin position="53"/>
        <end position="492"/>
    </location>
</feature>